<dbReference type="GO" id="GO:0005886">
    <property type="term" value="C:plasma membrane"/>
    <property type="evidence" value="ECO:0007669"/>
    <property type="project" value="UniProtKB-SubCell"/>
</dbReference>
<evidence type="ECO:0000256" key="5">
    <source>
        <dbReference type="ARBA" id="ARBA00022989"/>
    </source>
</evidence>
<keyword evidence="3 7" id="KW-0808">Transferase</keyword>
<comment type="cofactor">
    <cofactor evidence="7 9">
        <name>Mg(2+)</name>
        <dbReference type="ChEBI" id="CHEBI:18420"/>
    </cofactor>
</comment>
<evidence type="ECO:0000313" key="10">
    <source>
        <dbReference type="EMBL" id="GIF83473.1"/>
    </source>
</evidence>
<evidence type="ECO:0000256" key="6">
    <source>
        <dbReference type="ARBA" id="ARBA00023136"/>
    </source>
</evidence>
<dbReference type="Proteomes" id="UP000601223">
    <property type="component" value="Unassembled WGS sequence"/>
</dbReference>
<dbReference type="UniPathway" id="UPA00219"/>
<name>A0A8J3NKX5_9ACTN</name>
<feature type="transmembrane region" description="Helical" evidence="7">
    <location>
        <begin position="51"/>
        <end position="75"/>
    </location>
</feature>
<feature type="transmembrane region" description="Helical" evidence="7">
    <location>
        <begin position="163"/>
        <end position="183"/>
    </location>
</feature>
<keyword evidence="7" id="KW-0961">Cell wall biogenesis/degradation</keyword>
<dbReference type="Pfam" id="PF00953">
    <property type="entry name" value="Glycos_transf_4"/>
    <property type="match status" value="1"/>
</dbReference>
<evidence type="ECO:0000256" key="2">
    <source>
        <dbReference type="ARBA" id="ARBA00005583"/>
    </source>
</evidence>
<dbReference type="GO" id="GO:0046872">
    <property type="term" value="F:metal ion binding"/>
    <property type="evidence" value="ECO:0007669"/>
    <property type="project" value="UniProtKB-KW"/>
</dbReference>
<keyword evidence="11" id="KW-1185">Reference proteome</keyword>
<sequence>MISSVVAAAVAFVFALICTPVATRALARLRAGQPIRDVNPAAHQAKRGTPTMGGLIFIVGTVLAYIVGHLVMNALPSAQIVPPGPTMTGFVLLGLMVFCGGIGFVDDFLKVTKKNTAGLSGRWKLALQLMVGTGFGVVALGFPSTAGWSVAGTRLSFVREISWLNVGQVGAVVVFIAIVMASTNAVNLTDGLDGLATGTSIIVLAAYGLISFWQYRHWCADPAMQSAFCYEARDPLETALIAGAAAGALLGFLWWNTSPARIIMGDTGSMALGGLIAGQAVATRTVLLLPVLAALFVIITMSRIIQYTSYKTTGRRVFRMSPLHHHFELVGWHEVTIVTRFWIIAGTGVAAGLGLFYADFLAHLP</sequence>
<gene>
    <name evidence="10" type="primary">mraY_2</name>
    <name evidence="7" type="synonym">mraY</name>
    <name evidence="10" type="ORF">Cba03nite_48220</name>
</gene>
<accession>A0A8J3NKX5</accession>
<dbReference type="InterPro" id="IPR018480">
    <property type="entry name" value="PNAcMuramoyl-5peptid_Trfase_CS"/>
</dbReference>
<comment type="subcellular location">
    <subcellularLocation>
        <location evidence="7">Cell membrane</location>
        <topology evidence="7">Multi-pass membrane protein</topology>
    </subcellularLocation>
    <subcellularLocation>
        <location evidence="1">Membrane</location>
        <topology evidence="1">Multi-pass membrane protein</topology>
    </subcellularLocation>
</comment>
<keyword evidence="7" id="KW-1003">Cell membrane</keyword>
<evidence type="ECO:0000256" key="8">
    <source>
        <dbReference type="NCBIfam" id="TIGR00445"/>
    </source>
</evidence>
<dbReference type="EMBL" id="BONF01000029">
    <property type="protein sequence ID" value="GIF83473.1"/>
    <property type="molecule type" value="Genomic_DNA"/>
</dbReference>
<feature type="transmembrane region" description="Helical" evidence="7">
    <location>
        <begin position="87"/>
        <end position="105"/>
    </location>
</feature>
<feature type="transmembrane region" description="Helical" evidence="7">
    <location>
        <begin position="275"/>
        <end position="299"/>
    </location>
</feature>
<evidence type="ECO:0000256" key="1">
    <source>
        <dbReference type="ARBA" id="ARBA00004141"/>
    </source>
</evidence>
<evidence type="ECO:0000256" key="9">
    <source>
        <dbReference type="PIRSR" id="PIRSR600715-1"/>
    </source>
</evidence>
<comment type="catalytic activity">
    <reaction evidence="7">
        <text>UDP-N-acetyl-alpha-D-muramoyl-L-alanyl-gamma-D-glutamyl-meso-2,6-diaminopimeloyl-D-alanyl-D-alanine + di-trans,octa-cis-undecaprenyl phosphate = di-trans,octa-cis-undecaprenyl diphospho-N-acetyl-alpha-D-muramoyl-L-alanyl-D-glutamyl-meso-2,6-diaminopimeloyl-D-alanyl-D-alanine + UMP</text>
        <dbReference type="Rhea" id="RHEA:28386"/>
        <dbReference type="ChEBI" id="CHEBI:57865"/>
        <dbReference type="ChEBI" id="CHEBI:60392"/>
        <dbReference type="ChEBI" id="CHEBI:61386"/>
        <dbReference type="ChEBI" id="CHEBI:61387"/>
        <dbReference type="EC" id="2.7.8.13"/>
    </reaction>
</comment>
<evidence type="ECO:0000313" key="11">
    <source>
        <dbReference type="Proteomes" id="UP000601223"/>
    </source>
</evidence>
<comment type="similarity">
    <text evidence="2 7">Belongs to the glycosyltransferase 4 family. MraY subfamily.</text>
</comment>
<feature type="transmembrane region" description="Helical" evidence="7">
    <location>
        <begin position="195"/>
        <end position="215"/>
    </location>
</feature>
<comment type="pathway">
    <text evidence="7">Cell wall biogenesis; peptidoglycan biosynthesis.</text>
</comment>
<dbReference type="GO" id="GO:0008963">
    <property type="term" value="F:phospho-N-acetylmuramoyl-pentapeptide-transferase activity"/>
    <property type="evidence" value="ECO:0007669"/>
    <property type="project" value="UniProtKB-UniRule"/>
</dbReference>
<evidence type="ECO:0000256" key="7">
    <source>
        <dbReference type="HAMAP-Rule" id="MF_00038"/>
    </source>
</evidence>
<comment type="function">
    <text evidence="7">Catalyzes the initial step of the lipid cycle reactions in the biosynthesis of the cell wall peptidoglycan: transfers peptidoglycan precursor phospho-MurNAc-pentapeptide from UDP-MurNAc-pentapeptide onto the lipid carrier undecaprenyl phosphate, yielding undecaprenyl-pyrophosphoryl-MurNAc-pentapeptide, known as lipid I.</text>
</comment>
<comment type="caution">
    <text evidence="10">The sequence shown here is derived from an EMBL/GenBank/DDBJ whole genome shotgun (WGS) entry which is preliminary data.</text>
</comment>
<feature type="transmembrane region" description="Helical" evidence="7">
    <location>
        <begin position="341"/>
        <end position="358"/>
    </location>
</feature>
<organism evidence="10 11">
    <name type="scientific">Catellatospora bangladeshensis</name>
    <dbReference type="NCBI Taxonomy" id="310355"/>
    <lineage>
        <taxon>Bacteria</taxon>
        <taxon>Bacillati</taxon>
        <taxon>Actinomycetota</taxon>
        <taxon>Actinomycetes</taxon>
        <taxon>Micromonosporales</taxon>
        <taxon>Micromonosporaceae</taxon>
        <taxon>Catellatospora</taxon>
    </lineage>
</organism>
<keyword evidence="7 9" id="KW-0460">Magnesium</keyword>
<dbReference type="GO" id="GO:0071555">
    <property type="term" value="P:cell wall organization"/>
    <property type="evidence" value="ECO:0007669"/>
    <property type="project" value="UniProtKB-KW"/>
</dbReference>
<dbReference type="EC" id="2.7.8.13" evidence="7 8"/>
<keyword evidence="5 7" id="KW-1133">Transmembrane helix</keyword>
<reference evidence="10 11" key="1">
    <citation type="submission" date="2021-01" db="EMBL/GenBank/DDBJ databases">
        <title>Whole genome shotgun sequence of Catellatospora bangladeshensis NBRC 107357.</title>
        <authorList>
            <person name="Komaki H."/>
            <person name="Tamura T."/>
        </authorList>
    </citation>
    <scope>NUCLEOTIDE SEQUENCE [LARGE SCALE GENOMIC DNA]</scope>
    <source>
        <strain evidence="10 11">NBRC 107357</strain>
    </source>
</reference>
<keyword evidence="7" id="KW-0573">Peptidoglycan synthesis</keyword>
<dbReference type="NCBIfam" id="TIGR00445">
    <property type="entry name" value="mraY"/>
    <property type="match status" value="1"/>
</dbReference>
<dbReference type="PROSITE" id="PS01348">
    <property type="entry name" value="MRAY_2"/>
    <property type="match status" value="1"/>
</dbReference>
<evidence type="ECO:0000256" key="3">
    <source>
        <dbReference type="ARBA" id="ARBA00022679"/>
    </source>
</evidence>
<dbReference type="GO" id="GO:0051301">
    <property type="term" value="P:cell division"/>
    <property type="evidence" value="ECO:0007669"/>
    <property type="project" value="UniProtKB-KW"/>
</dbReference>
<dbReference type="GO" id="GO:0008360">
    <property type="term" value="P:regulation of cell shape"/>
    <property type="evidence" value="ECO:0007669"/>
    <property type="project" value="UniProtKB-KW"/>
</dbReference>
<feature type="transmembrane region" description="Helical" evidence="7">
    <location>
        <begin position="236"/>
        <end position="255"/>
    </location>
</feature>
<feature type="binding site" evidence="9">
    <location>
        <position position="266"/>
    </location>
    <ligand>
        <name>Mg(2+)</name>
        <dbReference type="ChEBI" id="CHEBI:18420"/>
    </ligand>
</feature>
<proteinExistence type="inferred from homology"/>
<keyword evidence="7" id="KW-0133">Cell shape</keyword>
<keyword evidence="6 7" id="KW-0472">Membrane</keyword>
<dbReference type="InterPro" id="IPR000715">
    <property type="entry name" value="Glycosyl_transferase_4"/>
</dbReference>
<evidence type="ECO:0000256" key="4">
    <source>
        <dbReference type="ARBA" id="ARBA00022692"/>
    </source>
</evidence>
<dbReference type="PROSITE" id="PS01347">
    <property type="entry name" value="MRAY_1"/>
    <property type="match status" value="1"/>
</dbReference>
<protein>
    <recommendedName>
        <fullName evidence="7 8">Phospho-N-acetylmuramoyl-pentapeptide-transferase</fullName>
        <ecNumber evidence="7 8">2.7.8.13</ecNumber>
    </recommendedName>
    <alternativeName>
        <fullName evidence="7">UDP-MurNAc-pentapeptide phosphotransferase</fullName>
    </alternativeName>
</protein>
<keyword evidence="4 7" id="KW-0812">Transmembrane</keyword>
<dbReference type="Pfam" id="PF10555">
    <property type="entry name" value="MraY_sig1"/>
    <property type="match status" value="1"/>
</dbReference>
<dbReference type="PANTHER" id="PTHR22926:SF5">
    <property type="entry name" value="PHOSPHO-N-ACETYLMURAMOYL-PENTAPEPTIDE-TRANSFERASE HOMOLOG"/>
    <property type="match status" value="1"/>
</dbReference>
<dbReference type="RefSeq" id="WP_203750378.1">
    <property type="nucleotide sequence ID" value="NZ_BONF01000029.1"/>
</dbReference>
<keyword evidence="7 9" id="KW-0479">Metal-binding</keyword>
<keyword evidence="7" id="KW-0131">Cell cycle</keyword>
<dbReference type="PANTHER" id="PTHR22926">
    <property type="entry name" value="PHOSPHO-N-ACETYLMURAMOYL-PENTAPEPTIDE-TRANSFERASE"/>
    <property type="match status" value="1"/>
</dbReference>
<feature type="transmembrane region" description="Helical" evidence="7">
    <location>
        <begin position="125"/>
        <end position="151"/>
    </location>
</feature>
<keyword evidence="7" id="KW-0132">Cell division</keyword>
<dbReference type="InterPro" id="IPR003524">
    <property type="entry name" value="PNAcMuramoyl-5peptid_Trfase"/>
</dbReference>
<dbReference type="GO" id="GO:0009252">
    <property type="term" value="P:peptidoglycan biosynthetic process"/>
    <property type="evidence" value="ECO:0007669"/>
    <property type="project" value="UniProtKB-UniRule"/>
</dbReference>
<feature type="binding site" evidence="9">
    <location>
        <position position="187"/>
    </location>
    <ligand>
        <name>Mg(2+)</name>
        <dbReference type="ChEBI" id="CHEBI:18420"/>
    </ligand>
</feature>
<dbReference type="CDD" id="cd06852">
    <property type="entry name" value="GT_MraY"/>
    <property type="match status" value="1"/>
</dbReference>
<dbReference type="HAMAP" id="MF_00038">
    <property type="entry name" value="MraY"/>
    <property type="match status" value="1"/>
</dbReference>
<dbReference type="AlphaFoldDB" id="A0A8J3NKX5"/>